<dbReference type="AlphaFoldDB" id="A0A2G5U401"/>
<organism evidence="1 2">
    <name type="scientific">Caenorhabditis nigoni</name>
    <dbReference type="NCBI Taxonomy" id="1611254"/>
    <lineage>
        <taxon>Eukaryota</taxon>
        <taxon>Metazoa</taxon>
        <taxon>Ecdysozoa</taxon>
        <taxon>Nematoda</taxon>
        <taxon>Chromadorea</taxon>
        <taxon>Rhabditida</taxon>
        <taxon>Rhabditina</taxon>
        <taxon>Rhabditomorpha</taxon>
        <taxon>Rhabditoidea</taxon>
        <taxon>Rhabditidae</taxon>
        <taxon>Peloderinae</taxon>
        <taxon>Caenorhabditis</taxon>
    </lineage>
</organism>
<accession>A0A2G5U401</accession>
<gene>
    <name evidence="1" type="primary">Cnig_chr_IV.g13976</name>
    <name evidence="1" type="ORF">B9Z55_013976</name>
</gene>
<comment type="caution">
    <text evidence="1">The sequence shown here is derived from an EMBL/GenBank/DDBJ whole genome shotgun (WGS) entry which is preliminary data.</text>
</comment>
<proteinExistence type="predicted"/>
<reference evidence="2" key="1">
    <citation type="submission" date="2017-10" db="EMBL/GenBank/DDBJ databases">
        <title>Rapid genome shrinkage in a self-fertile nematode reveals novel sperm competition proteins.</title>
        <authorList>
            <person name="Yin D."/>
            <person name="Schwarz E.M."/>
            <person name="Thomas C.G."/>
            <person name="Felde R.L."/>
            <person name="Korf I.F."/>
            <person name="Cutter A.D."/>
            <person name="Schartner C.M."/>
            <person name="Ralston E.J."/>
            <person name="Meyer B.J."/>
            <person name="Haag E.S."/>
        </authorList>
    </citation>
    <scope>NUCLEOTIDE SEQUENCE [LARGE SCALE GENOMIC DNA]</scope>
    <source>
        <strain evidence="2">JU1422</strain>
    </source>
</reference>
<keyword evidence="2" id="KW-1185">Reference proteome</keyword>
<dbReference type="EMBL" id="PDUG01000004">
    <property type="protein sequence ID" value="PIC34270.1"/>
    <property type="molecule type" value="Genomic_DNA"/>
</dbReference>
<evidence type="ECO:0000313" key="1">
    <source>
        <dbReference type="EMBL" id="PIC34270.1"/>
    </source>
</evidence>
<name>A0A2G5U401_9PELO</name>
<dbReference type="Proteomes" id="UP000230233">
    <property type="component" value="Chromosome IV"/>
</dbReference>
<sequence>MNTGHHFLKLLIFEIEVNFVFNSNKTVFQKFAKFHEIVGNLVCYLFFQMLLKILELKTPCVFLNYLIDFTTYRCLNLLCLNCCLLKKLKSNFTGD</sequence>
<protein>
    <submittedName>
        <fullName evidence="1">Uncharacterized protein</fullName>
    </submittedName>
</protein>
<evidence type="ECO:0000313" key="2">
    <source>
        <dbReference type="Proteomes" id="UP000230233"/>
    </source>
</evidence>